<dbReference type="Proteomes" id="UP000583699">
    <property type="component" value="Unassembled WGS sequence"/>
</dbReference>
<evidence type="ECO:0000313" key="2">
    <source>
        <dbReference type="EMBL" id="MBB5356768.1"/>
    </source>
</evidence>
<comment type="caution">
    <text evidence="2">The sequence shown here is derived from an EMBL/GenBank/DDBJ whole genome shotgun (WGS) entry which is preliminary data.</text>
</comment>
<evidence type="ECO:0000313" key="3">
    <source>
        <dbReference type="Proteomes" id="UP000583699"/>
    </source>
</evidence>
<keyword evidence="1" id="KW-0812">Transmembrane</keyword>
<proteinExistence type="predicted"/>
<protein>
    <submittedName>
        <fullName evidence="2">DUF438 domain-containing protein</fullName>
    </submittedName>
</protein>
<accession>A0A7W8JHL9</accession>
<dbReference type="EMBL" id="JACHEQ010000022">
    <property type="protein sequence ID" value="MBB5356768.1"/>
    <property type="molecule type" value="Genomic_DNA"/>
</dbReference>
<keyword evidence="1" id="KW-0472">Membrane</keyword>
<sequence>MHNKQQDIMIDYLASLGEKFAEQILINNDIVDKLWSQTDELGTVREEVTHLKVVHEEIEKLIRKLTNDVSDGISEVKEAIKENSNHLLAKNEQYIKVLKAIEHSIENQNKLINSIHTKLETHISTEFSKQVALLKDIDLKHKQKQEELFQNIDFSIGLLEQNQENSVKAIKDHIKAISTNHSRDLDRVKDRLVELERKVSKGQLWNYILLCIIILLAFFR</sequence>
<name>A0A7W8JHL9_9BACL</name>
<dbReference type="RefSeq" id="WP_183244656.1">
    <property type="nucleotide sequence ID" value="NZ_JACHEQ010000022.1"/>
</dbReference>
<keyword evidence="1" id="KW-1133">Transmembrane helix</keyword>
<reference evidence="2 3" key="1">
    <citation type="submission" date="2020-08" db="EMBL/GenBank/DDBJ databases">
        <title>Genomic Encyclopedia of Type Strains, Phase IV (KMG-IV): sequencing the most valuable type-strain genomes for metagenomic binning, comparative biology and taxonomic classification.</title>
        <authorList>
            <person name="Goeker M."/>
        </authorList>
    </citation>
    <scope>NUCLEOTIDE SEQUENCE [LARGE SCALE GENOMIC DNA]</scope>
    <source>
        <strain evidence="2 3">DSM 19169</strain>
    </source>
</reference>
<gene>
    <name evidence="2" type="ORF">HNR43_002781</name>
</gene>
<organism evidence="2 3">
    <name type="scientific">Anoxybacillus mongoliensis</name>
    <dbReference type="NCBI Taxonomy" id="452565"/>
    <lineage>
        <taxon>Bacteria</taxon>
        <taxon>Bacillati</taxon>
        <taxon>Bacillota</taxon>
        <taxon>Bacilli</taxon>
        <taxon>Bacillales</taxon>
        <taxon>Anoxybacillaceae</taxon>
        <taxon>Anoxybacillus</taxon>
    </lineage>
</organism>
<dbReference type="AlphaFoldDB" id="A0A7W8JHL9"/>
<evidence type="ECO:0000256" key="1">
    <source>
        <dbReference type="SAM" id="Phobius"/>
    </source>
</evidence>
<feature type="transmembrane region" description="Helical" evidence="1">
    <location>
        <begin position="204"/>
        <end position="219"/>
    </location>
</feature>
<keyword evidence="3" id="KW-1185">Reference proteome</keyword>